<name>A0A4Y2RHN5_ARAVE</name>
<protein>
    <submittedName>
        <fullName evidence="1">Uncharacterized protein</fullName>
    </submittedName>
</protein>
<organism evidence="1 2">
    <name type="scientific">Araneus ventricosus</name>
    <name type="common">Orbweaver spider</name>
    <name type="synonym">Epeira ventricosa</name>
    <dbReference type="NCBI Taxonomy" id="182803"/>
    <lineage>
        <taxon>Eukaryota</taxon>
        <taxon>Metazoa</taxon>
        <taxon>Ecdysozoa</taxon>
        <taxon>Arthropoda</taxon>
        <taxon>Chelicerata</taxon>
        <taxon>Arachnida</taxon>
        <taxon>Araneae</taxon>
        <taxon>Araneomorphae</taxon>
        <taxon>Entelegynae</taxon>
        <taxon>Araneoidea</taxon>
        <taxon>Araneidae</taxon>
        <taxon>Araneus</taxon>
    </lineage>
</organism>
<sequence>MEGDISKAIIPERTEKRPPVARKTIGNTCHLPPLRRPCLEREEIKSSGREREALHNYEDKLRRSLFTRGDMSAGRTEIETVLIAESISGTRGRHGIRLLSFISIRAMPCRPPITYAGFMAPLEESLSDSRFVRKAT</sequence>
<gene>
    <name evidence="1" type="ORF">AVEN_151645_1</name>
</gene>
<dbReference type="AlphaFoldDB" id="A0A4Y2RHN5"/>
<comment type="caution">
    <text evidence="1">The sequence shown here is derived from an EMBL/GenBank/DDBJ whole genome shotgun (WGS) entry which is preliminary data.</text>
</comment>
<reference evidence="1 2" key="1">
    <citation type="journal article" date="2019" name="Sci. Rep.">
        <title>Orb-weaving spider Araneus ventricosus genome elucidates the spidroin gene catalogue.</title>
        <authorList>
            <person name="Kono N."/>
            <person name="Nakamura H."/>
            <person name="Ohtoshi R."/>
            <person name="Moran D.A.P."/>
            <person name="Shinohara A."/>
            <person name="Yoshida Y."/>
            <person name="Fujiwara M."/>
            <person name="Mori M."/>
            <person name="Tomita M."/>
            <person name="Arakawa K."/>
        </authorList>
    </citation>
    <scope>NUCLEOTIDE SEQUENCE [LARGE SCALE GENOMIC DNA]</scope>
</reference>
<dbReference type="Proteomes" id="UP000499080">
    <property type="component" value="Unassembled WGS sequence"/>
</dbReference>
<accession>A0A4Y2RHN5</accession>
<evidence type="ECO:0000313" key="2">
    <source>
        <dbReference type="Proteomes" id="UP000499080"/>
    </source>
</evidence>
<keyword evidence="2" id="KW-1185">Reference proteome</keyword>
<proteinExistence type="predicted"/>
<dbReference type="EMBL" id="BGPR01144805">
    <property type="protein sequence ID" value="GBN74779.1"/>
    <property type="molecule type" value="Genomic_DNA"/>
</dbReference>
<evidence type="ECO:0000313" key="1">
    <source>
        <dbReference type="EMBL" id="GBN74779.1"/>
    </source>
</evidence>